<comment type="caution">
    <text evidence="4">The sequence shown here is derived from an EMBL/GenBank/DDBJ whole genome shotgun (WGS) entry which is preliminary data.</text>
</comment>
<evidence type="ECO:0000256" key="2">
    <source>
        <dbReference type="ARBA" id="ARBA00023033"/>
    </source>
</evidence>
<keyword evidence="2 4" id="KW-0503">Monooxygenase</keyword>
<dbReference type="AlphaFoldDB" id="A0A3A1U3U5"/>
<dbReference type="EMBL" id="QXTG01000001">
    <property type="protein sequence ID" value="RIX31201.1"/>
    <property type="molecule type" value="Genomic_DNA"/>
</dbReference>
<dbReference type="InterPro" id="IPR050493">
    <property type="entry name" value="FAD-dep_Monooxygenase_BioMet"/>
</dbReference>
<evidence type="ECO:0000259" key="3">
    <source>
        <dbReference type="Pfam" id="PF01494"/>
    </source>
</evidence>
<sequence>MRALIVGGGAAGLATALALHDRGVASTVLERRSPAAAAAGSRLTVAPNGLSAAAALGVLADLEAVGAPTDENLLVGATGRVLGTVSIGVPLASGLRGLTLRRADLVAVLAEHAAGRGVEVRADARVVEVDVADGAVRTERGERLRGDVLVGADGVRSLVRRAVDPGAPAPRYVGLTNFGGVTADPGIAAGLRPRAWTMVFGRRAFFGAHPLPSGEVVWFVNVPEPPIPAEVRATTTDDRWRERLVALVQDDAGPAAALIAAGRLELAGDSTYDLPRVRRWRRGTAVLVGDAAHAPSPSSGQGASMALEDGVVLGRELTAAGRGVEEGLAAFERARRRRVQRIVAAGARASSSKIPGPVGARVQESVMRLLFRTVVTERGGAWMTGARW</sequence>
<dbReference type="GO" id="GO:0071949">
    <property type="term" value="F:FAD binding"/>
    <property type="evidence" value="ECO:0007669"/>
    <property type="project" value="InterPro"/>
</dbReference>
<dbReference type="PANTHER" id="PTHR13789">
    <property type="entry name" value="MONOOXYGENASE"/>
    <property type="match status" value="1"/>
</dbReference>
<dbReference type="OrthoDB" id="9782160at2"/>
<protein>
    <submittedName>
        <fullName evidence="4">FAD-dependent monooxygenase</fullName>
    </submittedName>
</protein>
<accession>A0A3A1U3U5</accession>
<gene>
    <name evidence="4" type="ORF">D1781_07545</name>
</gene>
<dbReference type="PRINTS" id="PR00420">
    <property type="entry name" value="RNGMNOXGNASE"/>
</dbReference>
<dbReference type="RefSeq" id="WP_119481563.1">
    <property type="nucleotide sequence ID" value="NZ_QXTG01000001.1"/>
</dbReference>
<dbReference type="Proteomes" id="UP000265742">
    <property type="component" value="Unassembled WGS sequence"/>
</dbReference>
<keyword evidence="1" id="KW-0560">Oxidoreductase</keyword>
<dbReference type="Gene3D" id="3.50.50.60">
    <property type="entry name" value="FAD/NAD(P)-binding domain"/>
    <property type="match status" value="1"/>
</dbReference>
<feature type="domain" description="FAD-binding" evidence="3">
    <location>
        <begin position="3"/>
        <end position="344"/>
    </location>
</feature>
<proteinExistence type="predicted"/>
<dbReference type="Pfam" id="PF01494">
    <property type="entry name" value="FAD_binding_3"/>
    <property type="match status" value="1"/>
</dbReference>
<reference evidence="5" key="1">
    <citation type="submission" date="2018-09" db="EMBL/GenBank/DDBJ databases">
        <authorList>
            <person name="Kim I."/>
        </authorList>
    </citation>
    <scope>NUCLEOTIDE SEQUENCE [LARGE SCALE GENOMIC DNA]</scope>
    <source>
        <strain evidence="5">DD4a</strain>
    </source>
</reference>
<keyword evidence="5" id="KW-1185">Reference proteome</keyword>
<dbReference type="InterPro" id="IPR002938">
    <property type="entry name" value="FAD-bd"/>
</dbReference>
<dbReference type="InterPro" id="IPR036188">
    <property type="entry name" value="FAD/NAD-bd_sf"/>
</dbReference>
<evidence type="ECO:0000256" key="1">
    <source>
        <dbReference type="ARBA" id="ARBA00023002"/>
    </source>
</evidence>
<dbReference type="GO" id="GO:0004497">
    <property type="term" value="F:monooxygenase activity"/>
    <property type="evidence" value="ECO:0007669"/>
    <property type="project" value="UniProtKB-KW"/>
</dbReference>
<organism evidence="4 5">
    <name type="scientific">Amnibacterium setariae</name>
    <dbReference type="NCBI Taxonomy" id="2306585"/>
    <lineage>
        <taxon>Bacteria</taxon>
        <taxon>Bacillati</taxon>
        <taxon>Actinomycetota</taxon>
        <taxon>Actinomycetes</taxon>
        <taxon>Micrococcales</taxon>
        <taxon>Microbacteriaceae</taxon>
        <taxon>Amnibacterium</taxon>
    </lineage>
</organism>
<dbReference type="PANTHER" id="PTHR13789:SF309">
    <property type="entry name" value="PUTATIVE (AFU_ORTHOLOGUE AFUA_6G14510)-RELATED"/>
    <property type="match status" value="1"/>
</dbReference>
<evidence type="ECO:0000313" key="5">
    <source>
        <dbReference type="Proteomes" id="UP000265742"/>
    </source>
</evidence>
<name>A0A3A1U3U5_9MICO</name>
<dbReference type="SUPFAM" id="SSF51905">
    <property type="entry name" value="FAD/NAD(P)-binding domain"/>
    <property type="match status" value="1"/>
</dbReference>
<evidence type="ECO:0000313" key="4">
    <source>
        <dbReference type="EMBL" id="RIX31201.1"/>
    </source>
</evidence>